<dbReference type="SMART" id="SM00494">
    <property type="entry name" value="ChtBD2"/>
    <property type="match status" value="2"/>
</dbReference>
<protein>
    <recommendedName>
        <fullName evidence="11">Plasminogen</fullName>
    </recommendedName>
</protein>
<evidence type="ECO:0000259" key="6">
    <source>
        <dbReference type="PROSITE" id="PS50070"/>
    </source>
</evidence>
<dbReference type="InterPro" id="IPR003599">
    <property type="entry name" value="Ig_sub"/>
</dbReference>
<evidence type="ECO:0000256" key="4">
    <source>
        <dbReference type="SAM" id="MobiDB-lite"/>
    </source>
</evidence>
<evidence type="ECO:0000256" key="3">
    <source>
        <dbReference type="PROSITE-ProRule" id="PRU00121"/>
    </source>
</evidence>
<dbReference type="PROSITE" id="PS50835">
    <property type="entry name" value="IG_LIKE"/>
    <property type="match status" value="1"/>
</dbReference>
<keyword evidence="5" id="KW-0732">Signal</keyword>
<evidence type="ECO:0000259" key="7">
    <source>
        <dbReference type="PROSITE" id="PS50835"/>
    </source>
</evidence>
<dbReference type="GO" id="GO:0005615">
    <property type="term" value="C:extracellular space"/>
    <property type="evidence" value="ECO:0007669"/>
    <property type="project" value="TreeGrafter"/>
</dbReference>
<dbReference type="GO" id="GO:0005102">
    <property type="term" value="F:signaling receptor binding"/>
    <property type="evidence" value="ECO:0007669"/>
    <property type="project" value="TreeGrafter"/>
</dbReference>
<dbReference type="CDD" id="cd00108">
    <property type="entry name" value="KR"/>
    <property type="match status" value="2"/>
</dbReference>
<dbReference type="SMART" id="SM00130">
    <property type="entry name" value="KR"/>
    <property type="match status" value="2"/>
</dbReference>
<dbReference type="InterPro" id="IPR000001">
    <property type="entry name" value="Kringle"/>
</dbReference>
<dbReference type="EnsemblMetazoa" id="G32210.1">
    <property type="protein sequence ID" value="G32210.1:cds"/>
    <property type="gene ID" value="G32210"/>
</dbReference>
<feature type="compositionally biased region" description="Polar residues" evidence="4">
    <location>
        <begin position="213"/>
        <end position="223"/>
    </location>
</feature>
<name>A0A8W8MBE4_MAGGI</name>
<feature type="compositionally biased region" description="Basic and acidic residues" evidence="4">
    <location>
        <begin position="199"/>
        <end position="212"/>
    </location>
</feature>
<feature type="region of interest" description="Disordered" evidence="4">
    <location>
        <begin position="412"/>
        <end position="433"/>
    </location>
</feature>
<dbReference type="AlphaFoldDB" id="A0A8W8MBE4"/>
<dbReference type="InterPro" id="IPR013783">
    <property type="entry name" value="Ig-like_fold"/>
</dbReference>
<dbReference type="InterPro" id="IPR038178">
    <property type="entry name" value="Kringle_sf"/>
</dbReference>
<dbReference type="InterPro" id="IPR003598">
    <property type="entry name" value="Ig_sub2"/>
</dbReference>
<dbReference type="SUPFAM" id="SSF48726">
    <property type="entry name" value="Immunoglobulin"/>
    <property type="match status" value="1"/>
</dbReference>
<feature type="compositionally biased region" description="Polar residues" evidence="4">
    <location>
        <begin position="254"/>
        <end position="263"/>
    </location>
</feature>
<dbReference type="Pfam" id="PF13927">
    <property type="entry name" value="Ig_3"/>
    <property type="match status" value="1"/>
</dbReference>
<keyword evidence="10" id="KW-1185">Reference proteome</keyword>
<evidence type="ECO:0000313" key="10">
    <source>
        <dbReference type="Proteomes" id="UP000005408"/>
    </source>
</evidence>
<reference evidence="9" key="1">
    <citation type="submission" date="2022-08" db="UniProtKB">
        <authorList>
            <consortium name="EnsemblMetazoa"/>
        </authorList>
    </citation>
    <scope>IDENTIFICATION</scope>
    <source>
        <strain evidence="9">05x7-T-G4-1.051#20</strain>
    </source>
</reference>
<feature type="region of interest" description="Disordered" evidence="4">
    <location>
        <begin position="199"/>
        <end position="271"/>
    </location>
</feature>
<dbReference type="InterPro" id="IPR002557">
    <property type="entry name" value="Chitin-bd_dom"/>
</dbReference>
<dbReference type="Pfam" id="PF00051">
    <property type="entry name" value="Kringle"/>
    <property type="match status" value="2"/>
</dbReference>
<dbReference type="InterPro" id="IPR036179">
    <property type="entry name" value="Ig-like_dom_sf"/>
</dbReference>
<organism evidence="9 10">
    <name type="scientific">Magallana gigas</name>
    <name type="common">Pacific oyster</name>
    <name type="synonym">Crassostrea gigas</name>
    <dbReference type="NCBI Taxonomy" id="29159"/>
    <lineage>
        <taxon>Eukaryota</taxon>
        <taxon>Metazoa</taxon>
        <taxon>Spiralia</taxon>
        <taxon>Lophotrochozoa</taxon>
        <taxon>Mollusca</taxon>
        <taxon>Bivalvia</taxon>
        <taxon>Autobranchia</taxon>
        <taxon>Pteriomorphia</taxon>
        <taxon>Ostreida</taxon>
        <taxon>Ostreoidea</taxon>
        <taxon>Ostreidae</taxon>
        <taxon>Magallana</taxon>
    </lineage>
</organism>
<dbReference type="Proteomes" id="UP000005408">
    <property type="component" value="Unassembled WGS sequence"/>
</dbReference>
<evidence type="ECO:0008006" key="11">
    <source>
        <dbReference type="Google" id="ProtNLM"/>
    </source>
</evidence>
<feature type="domain" description="Kringle" evidence="6">
    <location>
        <begin position="35"/>
        <end position="99"/>
    </location>
</feature>
<dbReference type="InterPro" id="IPR007110">
    <property type="entry name" value="Ig-like_dom"/>
</dbReference>
<sequence length="1106" mass="125392">MMNSIFTFIIIGTLLQEVYSERNDCYIVGEEKNIYTGNKSTTITGRTCQSWSSTVPHSHNYLNNPEAEGNYCRILTDSKPWCFTVDKSVRWEYCGIPECSKPKIIQPKFIEPPDVDCYEEGSLYKGNVSVTFTGLTCQRWNKQTPQKHKHSGNPDADENYCRIINDKRPWCYTTDKDVRWEYCMVPDCESVRILEELRSDLKPPSSRTRDDMTSQNIPMTQLPENLGAITLPTEETTEAPTNTEASTEKPSVTRPPNGNSPKGASTIKDKITTSGPGTMYVTDAEVKTYPATAASRKLTKSLLISIADPVQTENTDLNPEVSIKRDRYVSDINKKISINCVVKPNNQDLAIHWYKDGSMMVNRGLNIRTGSILILKNVQREDTGVYICEAGNSRAFTTVLVGGAKLDITTPSSEQLAEKTETTTESYLTSTVDSTTTAKETETYLSTIIDDVKTEFRPTTSTEFSQQLTTEYDIAIDEAVAIEKEIQTTPETFSVSTTKSLDDDLRIEVITERVQERILRTTIQPDISSQRPTRAPRIFTTPFAIKRYIPPPFPTEKQWISANTNREATKNLTNVVSYTVVPSSSIDKKNISNQRKPVHQVVTVPVLITTPRVITNQVSRKNAQRYIYVKHSGKGAELLQNEDDMKMQNRYRYFPESDASYMNEVSRQYSGTMDNYGCKSKCDGESNCYLEYNCTHYQHCFERDRGDCTCVLMTCSFGTYWNQAIHVCDSISNVECEQDPCRSMDKYSTYASGFNCRSYYQCNSIGRSMAMCCKNNQSFNPDLGKCVRDYTCKIDCTARQIYQAGSRPSYSSFRETQREVQRDLKVNVKVTETYELCYLRPVKNRPTKYFNNVFKIEQDCPPGTVFKADICVCGISLKISREIPIPLFSQVCEENIKIDFSGDRVINSATRPDYIQANDVSVVSSYGLFNGKTSQIFSERFYAVTFRRLEIELLFYSDDTGGPEHQILVSNCDSMARPLGIPELGPNKKPSLAIILSRSTGTLTFLGYSEYSRPAIIRLPYSKNSWNNAKLRYDGSTFEARVKHVDKYGKMIEVKDTKPLTGRLAVSVQPLRIGRCSQFDAFYGYLDFVSKKSVPFSFKCRKFGNI</sequence>
<dbReference type="SMART" id="SM00408">
    <property type="entry name" value="IGc2"/>
    <property type="match status" value="1"/>
</dbReference>
<dbReference type="Gene3D" id="2.60.40.10">
    <property type="entry name" value="Immunoglobulins"/>
    <property type="match status" value="1"/>
</dbReference>
<evidence type="ECO:0000256" key="1">
    <source>
        <dbReference type="ARBA" id="ARBA00022572"/>
    </source>
</evidence>
<dbReference type="InterPro" id="IPR013806">
    <property type="entry name" value="Kringle-like"/>
</dbReference>
<dbReference type="InterPro" id="IPR050759">
    <property type="entry name" value="Serine_protease_kringle"/>
</dbReference>
<feature type="domain" description="Chitin-binding type-2" evidence="8">
    <location>
        <begin position="738"/>
        <end position="794"/>
    </location>
</feature>
<evidence type="ECO:0000313" key="9">
    <source>
        <dbReference type="EnsemblMetazoa" id="G32210.1:cds"/>
    </source>
</evidence>
<feature type="signal peptide" evidence="5">
    <location>
        <begin position="1"/>
        <end position="20"/>
    </location>
</feature>
<dbReference type="PANTHER" id="PTHR24261:SF7">
    <property type="entry name" value="KRINGLE DOMAIN-CONTAINING PROTEIN"/>
    <property type="match status" value="1"/>
</dbReference>
<dbReference type="PANTHER" id="PTHR24261">
    <property type="entry name" value="PLASMINOGEN-RELATED"/>
    <property type="match status" value="1"/>
</dbReference>
<feature type="compositionally biased region" description="Low complexity" evidence="4">
    <location>
        <begin position="230"/>
        <end position="245"/>
    </location>
</feature>
<evidence type="ECO:0000259" key="8">
    <source>
        <dbReference type="PROSITE" id="PS50940"/>
    </source>
</evidence>
<feature type="domain" description="Ig-like" evidence="7">
    <location>
        <begin position="319"/>
        <end position="393"/>
    </location>
</feature>
<dbReference type="SUPFAM" id="SSF57440">
    <property type="entry name" value="Kringle-like"/>
    <property type="match status" value="2"/>
</dbReference>
<proteinExistence type="predicted"/>
<accession>A0A8W8MBE4</accession>
<dbReference type="GO" id="GO:0008061">
    <property type="term" value="F:chitin binding"/>
    <property type="evidence" value="ECO:0007669"/>
    <property type="project" value="InterPro"/>
</dbReference>
<comment type="caution">
    <text evidence="3">Lacks conserved residue(s) required for the propagation of feature annotation.</text>
</comment>
<dbReference type="CDD" id="cd00096">
    <property type="entry name" value="Ig"/>
    <property type="match status" value="1"/>
</dbReference>
<dbReference type="SMART" id="SM00409">
    <property type="entry name" value="IG"/>
    <property type="match status" value="1"/>
</dbReference>
<dbReference type="Gene3D" id="2.40.20.10">
    <property type="entry name" value="Plasminogen Kringle 4"/>
    <property type="match status" value="2"/>
</dbReference>
<evidence type="ECO:0000256" key="2">
    <source>
        <dbReference type="ARBA" id="ARBA00023157"/>
    </source>
</evidence>
<dbReference type="InterPro" id="IPR036508">
    <property type="entry name" value="Chitin-bd_dom_sf"/>
</dbReference>
<dbReference type="PROSITE" id="PS50070">
    <property type="entry name" value="KRINGLE_2"/>
    <property type="match status" value="2"/>
</dbReference>
<keyword evidence="2" id="KW-1015">Disulfide bond</keyword>
<dbReference type="SUPFAM" id="SSF57625">
    <property type="entry name" value="Invertebrate chitin-binding proteins"/>
    <property type="match status" value="1"/>
</dbReference>
<evidence type="ECO:0000256" key="5">
    <source>
        <dbReference type="SAM" id="SignalP"/>
    </source>
</evidence>
<feature type="chain" id="PRO_5036468232" description="Plasminogen" evidence="5">
    <location>
        <begin position="21"/>
        <end position="1106"/>
    </location>
</feature>
<dbReference type="GO" id="GO:0004175">
    <property type="term" value="F:endopeptidase activity"/>
    <property type="evidence" value="ECO:0007669"/>
    <property type="project" value="TreeGrafter"/>
</dbReference>
<keyword evidence="1 3" id="KW-0420">Kringle</keyword>
<feature type="domain" description="Kringle" evidence="6">
    <location>
        <begin position="116"/>
        <end position="188"/>
    </location>
</feature>
<dbReference type="PROSITE" id="PS50940">
    <property type="entry name" value="CHIT_BIND_II"/>
    <property type="match status" value="1"/>
</dbReference>